<gene>
    <name evidence="1" type="ORF">Lalb_Chr08g0240411</name>
</gene>
<proteinExistence type="predicted"/>
<dbReference type="EMBL" id="WOCE01000008">
    <property type="protein sequence ID" value="KAE9608883.1"/>
    <property type="molecule type" value="Genomic_DNA"/>
</dbReference>
<accession>A0A6A4Q5H5</accession>
<evidence type="ECO:0000313" key="2">
    <source>
        <dbReference type="Proteomes" id="UP000447434"/>
    </source>
</evidence>
<name>A0A6A4Q5H5_LUPAL</name>
<comment type="caution">
    <text evidence="1">The sequence shown here is derived from an EMBL/GenBank/DDBJ whole genome shotgun (WGS) entry which is preliminary data.</text>
</comment>
<organism evidence="1 2">
    <name type="scientific">Lupinus albus</name>
    <name type="common">White lupine</name>
    <name type="synonym">Lupinus termis</name>
    <dbReference type="NCBI Taxonomy" id="3870"/>
    <lineage>
        <taxon>Eukaryota</taxon>
        <taxon>Viridiplantae</taxon>
        <taxon>Streptophyta</taxon>
        <taxon>Embryophyta</taxon>
        <taxon>Tracheophyta</taxon>
        <taxon>Spermatophyta</taxon>
        <taxon>Magnoliopsida</taxon>
        <taxon>eudicotyledons</taxon>
        <taxon>Gunneridae</taxon>
        <taxon>Pentapetalae</taxon>
        <taxon>rosids</taxon>
        <taxon>fabids</taxon>
        <taxon>Fabales</taxon>
        <taxon>Fabaceae</taxon>
        <taxon>Papilionoideae</taxon>
        <taxon>50 kb inversion clade</taxon>
        <taxon>genistoids sensu lato</taxon>
        <taxon>core genistoids</taxon>
        <taxon>Genisteae</taxon>
        <taxon>Lupinus</taxon>
    </lineage>
</organism>
<dbReference type="OrthoDB" id="547665at2759"/>
<dbReference type="Proteomes" id="UP000447434">
    <property type="component" value="Chromosome 8"/>
</dbReference>
<evidence type="ECO:0000313" key="1">
    <source>
        <dbReference type="EMBL" id="KAE9608883.1"/>
    </source>
</evidence>
<sequence length="122" mass="13934">MYFVSQVLSYGMILLETIGRRKITEDMLKNTNHVYYPQWIYNPFEGSKATRIHADDEGDAKISKKLTIAELVHTMPCCGSTINASCGSNVGLGRREIINTYYFLCFCWCGLGYGCRTTHQRF</sequence>
<keyword evidence="2" id="KW-1185">Reference proteome</keyword>
<reference evidence="2" key="1">
    <citation type="journal article" date="2020" name="Nat. Commun.">
        <title>Genome sequence of the cluster root forming white lupin.</title>
        <authorList>
            <person name="Hufnagel B."/>
            <person name="Marques A."/>
            <person name="Soriano A."/>
            <person name="Marques L."/>
            <person name="Divol F."/>
            <person name="Doumas P."/>
            <person name="Sallet E."/>
            <person name="Mancinotti D."/>
            <person name="Carrere S."/>
            <person name="Marande W."/>
            <person name="Arribat S."/>
            <person name="Keller J."/>
            <person name="Huneau C."/>
            <person name="Blein T."/>
            <person name="Aime D."/>
            <person name="Laguerre M."/>
            <person name="Taylor J."/>
            <person name="Schubert V."/>
            <person name="Nelson M."/>
            <person name="Geu-Flores F."/>
            <person name="Crespi M."/>
            <person name="Gallardo-Guerrero K."/>
            <person name="Delaux P.-M."/>
            <person name="Salse J."/>
            <person name="Berges H."/>
            <person name="Guyot R."/>
            <person name="Gouzy J."/>
            <person name="Peret B."/>
        </authorList>
    </citation>
    <scope>NUCLEOTIDE SEQUENCE [LARGE SCALE GENOMIC DNA]</scope>
    <source>
        <strain evidence="2">cv. Amiga</strain>
    </source>
</reference>
<protein>
    <submittedName>
        <fullName evidence="1">Putative glycerophosphodiester phosphodiesterase</fullName>
    </submittedName>
</protein>
<dbReference type="AlphaFoldDB" id="A0A6A4Q5H5"/>